<dbReference type="RefSeq" id="WP_038372174.1">
    <property type="nucleotide sequence ID" value="NZ_KK069993.1"/>
</dbReference>
<evidence type="ECO:0000313" key="2">
    <source>
        <dbReference type="EMBL" id="EWS81376.1"/>
    </source>
</evidence>
<dbReference type="EMBL" id="JDYK01000008">
    <property type="protein sequence ID" value="EWS81376.1"/>
    <property type="molecule type" value="Genomic_DNA"/>
</dbReference>
<dbReference type="Proteomes" id="UP000023067">
    <property type="component" value="Unassembled WGS sequence"/>
</dbReference>
<gene>
    <name evidence="2" type="ORF">BF93_17330</name>
</gene>
<reference evidence="2 3" key="1">
    <citation type="submission" date="2014-02" db="EMBL/GenBank/DDBJ databases">
        <title>Genome sequence of Brachybacterium phenoliresistens strain W13A50.</title>
        <authorList>
            <person name="Wang X."/>
        </authorList>
    </citation>
    <scope>NUCLEOTIDE SEQUENCE [LARGE SCALE GENOMIC DNA]</scope>
    <source>
        <strain evidence="2 3">W13A50</strain>
    </source>
</reference>
<organism evidence="2 3">
    <name type="scientific">Brachybacterium phenoliresistens</name>
    <dbReference type="NCBI Taxonomy" id="396014"/>
    <lineage>
        <taxon>Bacteria</taxon>
        <taxon>Bacillati</taxon>
        <taxon>Actinomycetota</taxon>
        <taxon>Actinomycetes</taxon>
        <taxon>Micrococcales</taxon>
        <taxon>Dermabacteraceae</taxon>
        <taxon>Brachybacterium</taxon>
    </lineage>
</organism>
<dbReference type="OrthoDB" id="4428523at2"/>
<name>Z9JUA0_9MICO</name>
<dbReference type="PATRIC" id="fig|396014.3.peg.1808"/>
<dbReference type="HOGENOM" id="CLU_766551_0_0_11"/>
<evidence type="ECO:0000256" key="1">
    <source>
        <dbReference type="SAM" id="MobiDB-lite"/>
    </source>
</evidence>
<evidence type="ECO:0008006" key="4">
    <source>
        <dbReference type="Google" id="ProtNLM"/>
    </source>
</evidence>
<sequence>MTRIAADALYEVSYRSTWGAADGPLGHLVIRRLDDHAIVVEHPAATEAEARALLDRAEAEVRGPAPEFEAAWGIGPASAADPGPDVRPRPAPEDAAPDAAGTVSPDRAPASGDRAPAPGERVTAPDPRITVLPDPADVFAREQPWLARLLHPLVSVDLRLADPAWSGSAPLLSPVEPVDGLLGEETAAHHDAHAGTNWISLRQQADGRWRYLGARELFALEGLEGLEARGEAAMPGLRHHYAEAEAEIAGARARWDRLGALVWGDEEDPSQQRAGWGTDFALVDQLGGEPGYGNWAGFPPPPAYILDESDPVTPVLRLRDGRPFVFLAATAGTPWRGAGADAILLFVEPGTRTAVLTFDWS</sequence>
<keyword evidence="3" id="KW-1185">Reference proteome</keyword>
<proteinExistence type="predicted"/>
<evidence type="ECO:0000313" key="3">
    <source>
        <dbReference type="Proteomes" id="UP000023067"/>
    </source>
</evidence>
<dbReference type="AlphaFoldDB" id="Z9JUA0"/>
<feature type="region of interest" description="Disordered" evidence="1">
    <location>
        <begin position="68"/>
        <end position="130"/>
    </location>
</feature>
<protein>
    <recommendedName>
        <fullName evidence="4">DUF1963 domain-containing protein</fullName>
    </recommendedName>
</protein>
<accession>Z9JUA0</accession>
<comment type="caution">
    <text evidence="2">The sequence shown here is derived from an EMBL/GenBank/DDBJ whole genome shotgun (WGS) entry which is preliminary data.</text>
</comment>
<dbReference type="eggNOG" id="ENOG50300G5">
    <property type="taxonomic scope" value="Bacteria"/>
</dbReference>